<keyword evidence="9 12" id="KW-0408">Iron</keyword>
<dbReference type="Proteomes" id="UP000694251">
    <property type="component" value="Chromosome 4"/>
</dbReference>
<evidence type="ECO:0000256" key="11">
    <source>
        <dbReference type="ARBA" id="ARBA00023136"/>
    </source>
</evidence>
<keyword evidence="8 13" id="KW-0560">Oxidoreductase</keyword>
<evidence type="ECO:0000313" key="16">
    <source>
        <dbReference type="Proteomes" id="UP000694251"/>
    </source>
</evidence>
<dbReference type="SUPFAM" id="SSF48264">
    <property type="entry name" value="Cytochrome P450"/>
    <property type="match status" value="1"/>
</dbReference>
<dbReference type="PANTHER" id="PTHR47947">
    <property type="entry name" value="CYTOCHROME P450 82C3-RELATED"/>
    <property type="match status" value="1"/>
</dbReference>
<dbReference type="GO" id="GO:0004497">
    <property type="term" value="F:monooxygenase activity"/>
    <property type="evidence" value="ECO:0007669"/>
    <property type="project" value="UniProtKB-KW"/>
</dbReference>
<evidence type="ECO:0000313" key="15">
    <source>
        <dbReference type="EMBL" id="KAG7623217.1"/>
    </source>
</evidence>
<dbReference type="InterPro" id="IPR017972">
    <property type="entry name" value="Cyt_P450_CS"/>
</dbReference>
<evidence type="ECO:0000256" key="5">
    <source>
        <dbReference type="ARBA" id="ARBA00022692"/>
    </source>
</evidence>
<dbReference type="GO" id="GO:0020037">
    <property type="term" value="F:heme binding"/>
    <property type="evidence" value="ECO:0007669"/>
    <property type="project" value="InterPro"/>
</dbReference>
<name>A0A8T2EGT7_ARASU</name>
<feature type="transmembrane region" description="Helical" evidence="14">
    <location>
        <begin position="6"/>
        <end position="24"/>
    </location>
</feature>
<dbReference type="OrthoDB" id="1055148at2759"/>
<comment type="cofactor">
    <cofactor evidence="1 12">
        <name>heme</name>
        <dbReference type="ChEBI" id="CHEBI:30413"/>
    </cofactor>
</comment>
<dbReference type="InterPro" id="IPR001128">
    <property type="entry name" value="Cyt_P450"/>
</dbReference>
<organism evidence="15 16">
    <name type="scientific">Arabidopsis suecica</name>
    <name type="common">Swedish thale-cress</name>
    <name type="synonym">Cardaminopsis suecica</name>
    <dbReference type="NCBI Taxonomy" id="45249"/>
    <lineage>
        <taxon>Eukaryota</taxon>
        <taxon>Viridiplantae</taxon>
        <taxon>Streptophyta</taxon>
        <taxon>Embryophyta</taxon>
        <taxon>Tracheophyta</taxon>
        <taxon>Spermatophyta</taxon>
        <taxon>Magnoliopsida</taxon>
        <taxon>eudicotyledons</taxon>
        <taxon>Gunneridae</taxon>
        <taxon>Pentapetalae</taxon>
        <taxon>rosids</taxon>
        <taxon>malvids</taxon>
        <taxon>Brassicales</taxon>
        <taxon>Brassicaceae</taxon>
        <taxon>Camelineae</taxon>
        <taxon>Arabidopsis</taxon>
    </lineage>
</organism>
<keyword evidence="11 14" id="KW-0472">Membrane</keyword>
<evidence type="ECO:0000256" key="10">
    <source>
        <dbReference type="ARBA" id="ARBA00023033"/>
    </source>
</evidence>
<dbReference type="InterPro" id="IPR050651">
    <property type="entry name" value="Plant_Cytochrome_P450_Monoox"/>
</dbReference>
<keyword evidence="5 14" id="KW-0812">Transmembrane</keyword>
<sequence>MEGQTLIFTFLFISLSLTFIIGRIKRRPNLPPSPSWALPVIGHLRLLKPPLHRVFLSVSESLGDAPIISLRLGNRLVFVVSSHSLAEECFTKNDVVLANRFNSLASKHISYGCTTVVTASYGDHWRNLRRIGAVEIFSAHRLNSFSSIRRDEIHRLIACLSRNSSLEFTKVEMKSMFSNLTFNNIIRMLAGKCYYGDGAEDDPEAKRVRELIAEGMGCFGAGNTADYLPILTWITGSEKRIKKIASRLDEFLQGLVDERREGKEKRQNTMVDHLLCLQETQPEYYTDNIIKGIMLSLILAGTDTSAVTLEWTLSALLNHPQILSKARDEIDNKVGLNRLVEESDLSHLPYLQNIVSESLRLYPASPLLVPHVASEDCKVGGYHMPRGTMLLTNAWAIHRDPKIWDDPTSFKPERFEKEGEAQKLLGFGLGRRACPGSGLAQRLASLTIGSLIQCFEWERIGEEEVDMTEGGGGVIMPKAIPLVAMCKARPVVGKILNESA</sequence>
<comment type="similarity">
    <text evidence="3 13">Belongs to the cytochrome P450 family.</text>
</comment>
<keyword evidence="16" id="KW-1185">Reference proteome</keyword>
<dbReference type="GO" id="GO:0016020">
    <property type="term" value="C:membrane"/>
    <property type="evidence" value="ECO:0007669"/>
    <property type="project" value="UniProtKB-SubCell"/>
</dbReference>
<feature type="binding site" description="axial binding residue" evidence="12">
    <location>
        <position position="434"/>
    </location>
    <ligand>
        <name>heme</name>
        <dbReference type="ChEBI" id="CHEBI:30413"/>
    </ligand>
    <ligandPart>
        <name>Fe</name>
        <dbReference type="ChEBI" id="CHEBI:18248"/>
    </ligandPart>
</feature>
<protein>
    <submittedName>
        <fullName evidence="15">Cytochrome P450 superfamily</fullName>
    </submittedName>
</protein>
<gene>
    <name evidence="15" type="ORF">ISN44_As04g039310</name>
</gene>
<dbReference type="EMBL" id="JAEFBJ010000004">
    <property type="protein sequence ID" value="KAG7623217.1"/>
    <property type="molecule type" value="Genomic_DNA"/>
</dbReference>
<dbReference type="InterPro" id="IPR002401">
    <property type="entry name" value="Cyt_P450_E_grp-I"/>
</dbReference>
<keyword evidence="7 14" id="KW-1133">Transmembrane helix</keyword>
<proteinExistence type="inferred from homology"/>
<dbReference type="GO" id="GO:0016705">
    <property type="term" value="F:oxidoreductase activity, acting on paired donors, with incorporation or reduction of molecular oxygen"/>
    <property type="evidence" value="ECO:0007669"/>
    <property type="project" value="InterPro"/>
</dbReference>
<evidence type="ECO:0000256" key="14">
    <source>
        <dbReference type="SAM" id="Phobius"/>
    </source>
</evidence>
<evidence type="ECO:0000256" key="4">
    <source>
        <dbReference type="ARBA" id="ARBA00022617"/>
    </source>
</evidence>
<keyword evidence="10 13" id="KW-0503">Monooxygenase</keyword>
<keyword evidence="6 12" id="KW-0479">Metal-binding</keyword>
<evidence type="ECO:0000256" key="12">
    <source>
        <dbReference type="PIRSR" id="PIRSR602401-1"/>
    </source>
</evidence>
<evidence type="ECO:0000256" key="2">
    <source>
        <dbReference type="ARBA" id="ARBA00004167"/>
    </source>
</evidence>
<evidence type="ECO:0000256" key="8">
    <source>
        <dbReference type="ARBA" id="ARBA00023002"/>
    </source>
</evidence>
<comment type="subcellular location">
    <subcellularLocation>
        <location evidence="2">Membrane</location>
        <topology evidence="2">Single-pass membrane protein</topology>
    </subcellularLocation>
</comment>
<evidence type="ECO:0000256" key="13">
    <source>
        <dbReference type="RuleBase" id="RU000461"/>
    </source>
</evidence>
<dbReference type="Pfam" id="PF00067">
    <property type="entry name" value="p450"/>
    <property type="match status" value="1"/>
</dbReference>
<dbReference type="PRINTS" id="PR00463">
    <property type="entry name" value="EP450I"/>
</dbReference>
<evidence type="ECO:0000256" key="7">
    <source>
        <dbReference type="ARBA" id="ARBA00022989"/>
    </source>
</evidence>
<evidence type="ECO:0000256" key="6">
    <source>
        <dbReference type="ARBA" id="ARBA00022723"/>
    </source>
</evidence>
<dbReference type="FunFam" id="1.10.630.10:FF:000023">
    <property type="entry name" value="Cytochrome P450 family protein"/>
    <property type="match status" value="1"/>
</dbReference>
<evidence type="ECO:0000256" key="9">
    <source>
        <dbReference type="ARBA" id="ARBA00023004"/>
    </source>
</evidence>
<reference evidence="15 16" key="1">
    <citation type="submission" date="2020-12" db="EMBL/GenBank/DDBJ databases">
        <title>Concerted genomic and epigenomic changes stabilize Arabidopsis allopolyploids.</title>
        <authorList>
            <person name="Chen Z."/>
        </authorList>
    </citation>
    <scope>NUCLEOTIDE SEQUENCE [LARGE SCALE GENOMIC DNA]</scope>
    <source>
        <strain evidence="15">As9502</strain>
        <tissue evidence="15">Leaf</tissue>
    </source>
</reference>
<dbReference type="PRINTS" id="PR00385">
    <property type="entry name" value="P450"/>
</dbReference>
<dbReference type="Gene3D" id="1.10.630.10">
    <property type="entry name" value="Cytochrome P450"/>
    <property type="match status" value="1"/>
</dbReference>
<keyword evidence="4 12" id="KW-0349">Heme</keyword>
<accession>A0A8T2EGT7</accession>
<dbReference type="AlphaFoldDB" id="A0A8T2EGT7"/>
<evidence type="ECO:0000256" key="3">
    <source>
        <dbReference type="ARBA" id="ARBA00010617"/>
    </source>
</evidence>
<evidence type="ECO:0000256" key="1">
    <source>
        <dbReference type="ARBA" id="ARBA00001971"/>
    </source>
</evidence>
<dbReference type="SMR" id="A0A8T2EGT7"/>
<comment type="caution">
    <text evidence="15">The sequence shown here is derived from an EMBL/GenBank/DDBJ whole genome shotgun (WGS) entry which is preliminary data.</text>
</comment>
<dbReference type="PROSITE" id="PS00086">
    <property type="entry name" value="CYTOCHROME_P450"/>
    <property type="match status" value="1"/>
</dbReference>
<dbReference type="CDD" id="cd20653">
    <property type="entry name" value="CYP81"/>
    <property type="match status" value="1"/>
</dbReference>
<dbReference type="PANTHER" id="PTHR47947:SF62">
    <property type="entry name" value="CYTOCHROME P450, FAMILY 81, SUBFAMILY D, POLYPEPTIDE 5"/>
    <property type="match status" value="1"/>
</dbReference>
<dbReference type="GO" id="GO:0005506">
    <property type="term" value="F:iron ion binding"/>
    <property type="evidence" value="ECO:0007669"/>
    <property type="project" value="InterPro"/>
</dbReference>
<dbReference type="InterPro" id="IPR036396">
    <property type="entry name" value="Cyt_P450_sf"/>
</dbReference>